<dbReference type="InterPro" id="IPR001789">
    <property type="entry name" value="Sig_transdc_resp-reg_receiver"/>
</dbReference>
<feature type="domain" description="HTH luxR-type" evidence="6">
    <location>
        <begin position="146"/>
        <end position="211"/>
    </location>
</feature>
<dbReference type="InterPro" id="IPR058245">
    <property type="entry name" value="NreC/VraR/RcsB-like_REC"/>
</dbReference>
<dbReference type="GO" id="GO:0000160">
    <property type="term" value="P:phosphorelay signal transduction system"/>
    <property type="evidence" value="ECO:0007669"/>
    <property type="project" value="InterPro"/>
</dbReference>
<dbReference type="InterPro" id="IPR039420">
    <property type="entry name" value="WalR-like"/>
</dbReference>
<dbReference type="EMBL" id="JACJVQ010000007">
    <property type="protein sequence ID" value="MBB6634602.1"/>
    <property type="molecule type" value="Genomic_DNA"/>
</dbReference>
<dbReference type="InterPro" id="IPR000792">
    <property type="entry name" value="Tscrpt_reg_LuxR_C"/>
</dbReference>
<dbReference type="PANTHER" id="PTHR43214">
    <property type="entry name" value="TWO-COMPONENT RESPONSE REGULATOR"/>
    <property type="match status" value="1"/>
</dbReference>
<evidence type="ECO:0000256" key="1">
    <source>
        <dbReference type="ARBA" id="ARBA00022553"/>
    </source>
</evidence>
<evidence type="ECO:0000256" key="3">
    <source>
        <dbReference type="ARBA" id="ARBA00023125"/>
    </source>
</evidence>
<dbReference type="PANTHER" id="PTHR43214:SF37">
    <property type="entry name" value="TRANSCRIPTIONAL REGULATORY PROTEIN YDFI"/>
    <property type="match status" value="1"/>
</dbReference>
<dbReference type="GO" id="GO:0006355">
    <property type="term" value="P:regulation of DNA-templated transcription"/>
    <property type="evidence" value="ECO:0007669"/>
    <property type="project" value="InterPro"/>
</dbReference>
<dbReference type="GO" id="GO:0003677">
    <property type="term" value="F:DNA binding"/>
    <property type="evidence" value="ECO:0007669"/>
    <property type="project" value="UniProtKB-KW"/>
</dbReference>
<evidence type="ECO:0000259" key="6">
    <source>
        <dbReference type="PROSITE" id="PS50043"/>
    </source>
</evidence>
<dbReference type="AlphaFoldDB" id="A0A841STP4"/>
<keyword evidence="2" id="KW-0805">Transcription regulation</keyword>
<dbReference type="SMART" id="SM00448">
    <property type="entry name" value="REC"/>
    <property type="match status" value="1"/>
</dbReference>
<keyword evidence="1 5" id="KW-0597">Phosphoprotein</keyword>
<keyword evidence="4" id="KW-0804">Transcription</keyword>
<dbReference type="Gene3D" id="3.40.50.2300">
    <property type="match status" value="1"/>
</dbReference>
<accession>A0A841STP4</accession>
<dbReference type="SUPFAM" id="SSF52172">
    <property type="entry name" value="CheY-like"/>
    <property type="match status" value="1"/>
</dbReference>
<sequence length="213" mass="23753">MIYKIMIVDDHFYIREGIKLILETNESFVVAAEASNGIEALELLESTKPDVILMDLNMPKMSGLDTMHELKSRRIDIPVIILTTYNEDELMLQGLELGAKGYLLKDTGREVLFRTLESAIRGETLLQPEILTKVFEAKQKLATPAKARESAQLSEKERLVLQAIAQGFRNKDIAADLGISERTVKAYLTGLYNKLGVDSRTQAVAVATERGLV</sequence>
<evidence type="ECO:0000313" key="8">
    <source>
        <dbReference type="EMBL" id="MBB6634602.1"/>
    </source>
</evidence>
<dbReference type="CDD" id="cd06170">
    <property type="entry name" value="LuxR_C_like"/>
    <property type="match status" value="1"/>
</dbReference>
<keyword evidence="3" id="KW-0238">DNA-binding</keyword>
<dbReference type="SUPFAM" id="SSF46894">
    <property type="entry name" value="C-terminal effector domain of the bipartite response regulators"/>
    <property type="match status" value="1"/>
</dbReference>
<dbReference type="Pfam" id="PF00196">
    <property type="entry name" value="GerE"/>
    <property type="match status" value="1"/>
</dbReference>
<evidence type="ECO:0000256" key="5">
    <source>
        <dbReference type="PROSITE-ProRule" id="PRU00169"/>
    </source>
</evidence>
<evidence type="ECO:0000256" key="4">
    <source>
        <dbReference type="ARBA" id="ARBA00023163"/>
    </source>
</evidence>
<keyword evidence="9" id="KW-1185">Reference proteome</keyword>
<dbReference type="PRINTS" id="PR00038">
    <property type="entry name" value="HTHLUXR"/>
</dbReference>
<dbReference type="CDD" id="cd17535">
    <property type="entry name" value="REC_NarL-like"/>
    <property type="match status" value="1"/>
</dbReference>
<comment type="caution">
    <text evidence="8">The sequence shown here is derived from an EMBL/GenBank/DDBJ whole genome shotgun (WGS) entry which is preliminary data.</text>
</comment>
<dbReference type="InterPro" id="IPR016032">
    <property type="entry name" value="Sig_transdc_resp-reg_C-effctor"/>
</dbReference>
<dbReference type="SMART" id="SM00421">
    <property type="entry name" value="HTH_LUXR"/>
    <property type="match status" value="1"/>
</dbReference>
<dbReference type="PROSITE" id="PS50110">
    <property type="entry name" value="RESPONSE_REGULATORY"/>
    <property type="match status" value="1"/>
</dbReference>
<organism evidence="8 9">
    <name type="scientific">Cohnella thailandensis</name>
    <dbReference type="NCBI Taxonomy" id="557557"/>
    <lineage>
        <taxon>Bacteria</taxon>
        <taxon>Bacillati</taxon>
        <taxon>Bacillota</taxon>
        <taxon>Bacilli</taxon>
        <taxon>Bacillales</taxon>
        <taxon>Paenibacillaceae</taxon>
        <taxon>Cohnella</taxon>
    </lineage>
</organism>
<reference evidence="8 9" key="1">
    <citation type="submission" date="2020-08" db="EMBL/GenBank/DDBJ databases">
        <title>Cohnella phylogeny.</title>
        <authorList>
            <person name="Dunlap C."/>
        </authorList>
    </citation>
    <scope>NUCLEOTIDE SEQUENCE [LARGE SCALE GENOMIC DNA]</scope>
    <source>
        <strain evidence="8 9">DSM 25241</strain>
    </source>
</reference>
<dbReference type="PROSITE" id="PS50043">
    <property type="entry name" value="HTH_LUXR_2"/>
    <property type="match status" value="1"/>
</dbReference>
<name>A0A841STP4_9BACL</name>
<dbReference type="InterPro" id="IPR011006">
    <property type="entry name" value="CheY-like_superfamily"/>
</dbReference>
<protein>
    <submittedName>
        <fullName evidence="8">Response regulator transcription factor</fullName>
    </submittedName>
</protein>
<proteinExistence type="predicted"/>
<dbReference type="RefSeq" id="WP_185119837.1">
    <property type="nucleotide sequence ID" value="NZ_JACJVQ010000007.1"/>
</dbReference>
<dbReference type="Proteomes" id="UP000535838">
    <property type="component" value="Unassembled WGS sequence"/>
</dbReference>
<feature type="domain" description="Response regulatory" evidence="7">
    <location>
        <begin position="4"/>
        <end position="120"/>
    </location>
</feature>
<gene>
    <name evidence="8" type="ORF">H7B67_10820</name>
</gene>
<evidence type="ECO:0000256" key="2">
    <source>
        <dbReference type="ARBA" id="ARBA00023015"/>
    </source>
</evidence>
<evidence type="ECO:0000313" key="9">
    <source>
        <dbReference type="Proteomes" id="UP000535838"/>
    </source>
</evidence>
<feature type="modified residue" description="4-aspartylphosphate" evidence="5">
    <location>
        <position position="55"/>
    </location>
</feature>
<evidence type="ECO:0000259" key="7">
    <source>
        <dbReference type="PROSITE" id="PS50110"/>
    </source>
</evidence>
<dbReference type="Pfam" id="PF00072">
    <property type="entry name" value="Response_reg"/>
    <property type="match status" value="1"/>
</dbReference>